<dbReference type="InterPro" id="IPR029063">
    <property type="entry name" value="SAM-dependent_MTases_sf"/>
</dbReference>
<dbReference type="PANTHER" id="PTHR11727:SF7">
    <property type="entry name" value="DIMETHYLADENOSINE TRANSFERASE-RELATED"/>
    <property type="match status" value="1"/>
</dbReference>
<feature type="binding site" evidence="7 8">
    <location>
        <position position="52"/>
    </location>
    <ligand>
        <name>S-adenosyl-L-methionine</name>
        <dbReference type="ChEBI" id="CHEBI:59789"/>
    </ligand>
</feature>
<comment type="function">
    <text evidence="7">Specifically dimethylates two adjacent adenosines (A1518 and A1519) in the loop of a conserved hairpin near the 3'-end of 16S rRNA in the 30S particle. May play a critical role in biogenesis of 30S subunits.</text>
</comment>
<evidence type="ECO:0000256" key="2">
    <source>
        <dbReference type="ARBA" id="ARBA00022552"/>
    </source>
</evidence>
<dbReference type="GO" id="GO:0052908">
    <property type="term" value="F:16S rRNA (adenine(1518)-N(6)/adenine(1519)-N(6))-dimethyltransferase activity"/>
    <property type="evidence" value="ECO:0007669"/>
    <property type="project" value="UniProtKB-EC"/>
</dbReference>
<dbReference type="EC" id="2.1.1.182" evidence="7"/>
<dbReference type="FunFam" id="1.10.8.100:FF:000001">
    <property type="entry name" value="Ribosomal RNA small subunit methyltransferase A"/>
    <property type="match status" value="1"/>
</dbReference>
<evidence type="ECO:0000256" key="7">
    <source>
        <dbReference type="HAMAP-Rule" id="MF_00607"/>
    </source>
</evidence>
<comment type="similarity">
    <text evidence="7">Belongs to the class I-like SAM-binding methyltransferase superfamily. rRNA adenine N(6)-methyltransferase family. RsmA subfamily.</text>
</comment>
<organism evidence="10 11">
    <name type="scientific">Candidatus Neomicrothrix subdominans</name>
    <dbReference type="NCBI Taxonomy" id="2954438"/>
    <lineage>
        <taxon>Bacteria</taxon>
        <taxon>Bacillati</taxon>
        <taxon>Actinomycetota</taxon>
        <taxon>Acidimicrobiia</taxon>
        <taxon>Acidimicrobiales</taxon>
        <taxon>Microthrixaceae</taxon>
        <taxon>Candidatus Neomicrothrix</taxon>
    </lineage>
</organism>
<reference evidence="10 11" key="1">
    <citation type="submission" date="2020-10" db="EMBL/GenBank/DDBJ databases">
        <title>Connecting structure to function with the recovery of over 1000 high-quality activated sludge metagenome-assembled genomes encoding full-length rRNA genes using long-read sequencing.</title>
        <authorList>
            <person name="Singleton C.M."/>
            <person name="Petriglieri F."/>
            <person name="Kristensen J.M."/>
            <person name="Kirkegaard R.H."/>
            <person name="Michaelsen T.Y."/>
            <person name="Andersen M.H."/>
            <person name="Karst S.M."/>
            <person name="Dueholm M.S."/>
            <person name="Nielsen P.H."/>
            <person name="Albertsen M."/>
        </authorList>
    </citation>
    <scope>NUCLEOTIDE SEQUENCE [LARGE SCALE GENOMIC DNA]</scope>
    <source>
        <strain evidence="10">Lyne_18-Q3-R50-59_MAXAC.006</strain>
    </source>
</reference>
<accession>A0A936N8Z0</accession>
<dbReference type="GO" id="GO:0003723">
    <property type="term" value="F:RNA binding"/>
    <property type="evidence" value="ECO:0007669"/>
    <property type="project" value="UniProtKB-UniRule"/>
</dbReference>
<protein>
    <recommendedName>
        <fullName evidence="7">Ribosomal RNA small subunit methyltransferase A</fullName>
        <ecNumber evidence="7">2.1.1.182</ecNumber>
    </recommendedName>
    <alternativeName>
        <fullName evidence="7">16S rRNA (adenine(1518)-N(6)/adenine(1519)-N(6))-dimethyltransferase</fullName>
    </alternativeName>
    <alternativeName>
        <fullName evidence="7">16S rRNA dimethyladenosine transferase</fullName>
    </alternativeName>
    <alternativeName>
        <fullName evidence="7">16S rRNA dimethylase</fullName>
    </alternativeName>
    <alternativeName>
        <fullName evidence="7">S-adenosylmethionine-6-N', N'-adenosyl(rRNA) dimethyltransferase</fullName>
    </alternativeName>
</protein>
<keyword evidence="5 7" id="KW-0949">S-adenosyl-L-methionine</keyword>
<gene>
    <name evidence="7 10" type="primary">rsmA</name>
    <name evidence="7" type="synonym">ksgA</name>
    <name evidence="10" type="ORF">IPN02_02880</name>
</gene>
<keyword evidence="4 7" id="KW-0808">Transferase</keyword>
<feature type="binding site" evidence="7 8">
    <location>
        <position position="119"/>
    </location>
    <ligand>
        <name>S-adenosyl-L-methionine</name>
        <dbReference type="ChEBI" id="CHEBI:59789"/>
    </ligand>
</feature>
<dbReference type="HAMAP" id="MF_00607">
    <property type="entry name" value="16SrRNA_methyltr_A"/>
    <property type="match status" value="1"/>
</dbReference>
<dbReference type="Pfam" id="PF00398">
    <property type="entry name" value="RrnaAD"/>
    <property type="match status" value="1"/>
</dbReference>
<dbReference type="CDD" id="cd02440">
    <property type="entry name" value="AdoMet_MTases"/>
    <property type="match status" value="1"/>
</dbReference>
<feature type="binding site" evidence="7 8">
    <location>
        <position position="97"/>
    </location>
    <ligand>
        <name>S-adenosyl-L-methionine</name>
        <dbReference type="ChEBI" id="CHEBI:59789"/>
    </ligand>
</feature>
<dbReference type="InterPro" id="IPR011530">
    <property type="entry name" value="rRNA_adenine_dimethylase"/>
</dbReference>
<dbReference type="InterPro" id="IPR020596">
    <property type="entry name" value="rRNA_Ade_Mease_Trfase_CS"/>
</dbReference>
<evidence type="ECO:0000256" key="5">
    <source>
        <dbReference type="ARBA" id="ARBA00022691"/>
    </source>
</evidence>
<dbReference type="InterPro" id="IPR023165">
    <property type="entry name" value="rRNA_Ade_diMease-like_C"/>
</dbReference>
<keyword evidence="6 7" id="KW-0694">RNA-binding</keyword>
<proteinExistence type="inferred from homology"/>
<dbReference type="AlphaFoldDB" id="A0A936N8Z0"/>
<keyword evidence="2 7" id="KW-0698">rRNA processing</keyword>
<dbReference type="PANTHER" id="PTHR11727">
    <property type="entry name" value="DIMETHYLADENOSINE TRANSFERASE"/>
    <property type="match status" value="1"/>
</dbReference>
<dbReference type="InterPro" id="IPR001737">
    <property type="entry name" value="KsgA/Erm"/>
</dbReference>
<evidence type="ECO:0000256" key="4">
    <source>
        <dbReference type="ARBA" id="ARBA00022679"/>
    </source>
</evidence>
<dbReference type="SUPFAM" id="SSF53335">
    <property type="entry name" value="S-adenosyl-L-methionine-dependent methyltransferases"/>
    <property type="match status" value="1"/>
</dbReference>
<evidence type="ECO:0000256" key="1">
    <source>
        <dbReference type="ARBA" id="ARBA00022490"/>
    </source>
</evidence>
<evidence type="ECO:0000256" key="8">
    <source>
        <dbReference type="PROSITE-ProRule" id="PRU01026"/>
    </source>
</evidence>
<evidence type="ECO:0000313" key="11">
    <source>
        <dbReference type="Proteomes" id="UP000727993"/>
    </source>
</evidence>
<keyword evidence="1 7" id="KW-0963">Cytoplasm</keyword>
<dbReference type="InterPro" id="IPR020598">
    <property type="entry name" value="rRNA_Ade_methylase_Trfase_N"/>
</dbReference>
<dbReference type="PROSITE" id="PS01131">
    <property type="entry name" value="RRNA_A_DIMETH"/>
    <property type="match status" value="1"/>
</dbReference>
<feature type="domain" description="Ribosomal RNA adenine methylase transferase N-terminal" evidence="9">
    <location>
        <begin position="32"/>
        <end position="204"/>
    </location>
</feature>
<evidence type="ECO:0000259" key="9">
    <source>
        <dbReference type="SMART" id="SM00650"/>
    </source>
</evidence>
<evidence type="ECO:0000256" key="3">
    <source>
        <dbReference type="ARBA" id="ARBA00022603"/>
    </source>
</evidence>
<dbReference type="Proteomes" id="UP000727993">
    <property type="component" value="Unassembled WGS sequence"/>
</dbReference>
<sequence>MLTRSSIAELLARYRHLPRKTLGQNFVADPNTIRRIVALAGVTGSSSVVEIGPGLGSLTLGLAETARRVVAIEADRSLLEPLAEVTEGTGVEIVGADALEVDWDATLDAAPDGWDLVANLPYSVATTLLLDVAQRAPMVERGLVMVQREVGERWEAGPGSRTYGIPTVLLARWGTASIVGEVPRAVFVPEPRVDSVLVRFTRHTSSPIPADGVGDARLERVVRTSFAGRRKMLRRSLVGLIDAAAFEAAGVSPTDRPEQLGLAEFARLAAQLPAGQSTGDAASHRTDPS</sequence>
<comment type="caution">
    <text evidence="10">The sequence shown here is derived from an EMBL/GenBank/DDBJ whole genome shotgun (WGS) entry which is preliminary data.</text>
</comment>
<dbReference type="Gene3D" id="1.10.8.100">
    <property type="entry name" value="Ribosomal RNA adenine dimethylase-like, domain 2"/>
    <property type="match status" value="1"/>
</dbReference>
<name>A0A936N8Z0_9ACTN</name>
<keyword evidence="3 7" id="KW-0489">Methyltransferase</keyword>
<feature type="binding site" evidence="7 8">
    <location>
        <position position="25"/>
    </location>
    <ligand>
        <name>S-adenosyl-L-methionine</name>
        <dbReference type="ChEBI" id="CHEBI:59789"/>
    </ligand>
</feature>
<evidence type="ECO:0000256" key="6">
    <source>
        <dbReference type="ARBA" id="ARBA00022884"/>
    </source>
</evidence>
<dbReference type="Gene3D" id="3.40.50.150">
    <property type="entry name" value="Vaccinia Virus protein VP39"/>
    <property type="match status" value="1"/>
</dbReference>
<feature type="binding site" evidence="7 8">
    <location>
        <position position="27"/>
    </location>
    <ligand>
        <name>S-adenosyl-L-methionine</name>
        <dbReference type="ChEBI" id="CHEBI:59789"/>
    </ligand>
</feature>
<dbReference type="SMART" id="SM00650">
    <property type="entry name" value="rADc"/>
    <property type="match status" value="1"/>
</dbReference>
<evidence type="ECO:0000313" key="10">
    <source>
        <dbReference type="EMBL" id="MBK9295820.1"/>
    </source>
</evidence>
<comment type="catalytic activity">
    <reaction evidence="7">
        <text>adenosine(1518)/adenosine(1519) in 16S rRNA + 4 S-adenosyl-L-methionine = N(6)-dimethyladenosine(1518)/N(6)-dimethyladenosine(1519) in 16S rRNA + 4 S-adenosyl-L-homocysteine + 4 H(+)</text>
        <dbReference type="Rhea" id="RHEA:19609"/>
        <dbReference type="Rhea" id="RHEA-COMP:10232"/>
        <dbReference type="Rhea" id="RHEA-COMP:10233"/>
        <dbReference type="ChEBI" id="CHEBI:15378"/>
        <dbReference type="ChEBI" id="CHEBI:57856"/>
        <dbReference type="ChEBI" id="CHEBI:59789"/>
        <dbReference type="ChEBI" id="CHEBI:74411"/>
        <dbReference type="ChEBI" id="CHEBI:74493"/>
        <dbReference type="EC" id="2.1.1.182"/>
    </reaction>
</comment>
<comment type="subcellular location">
    <subcellularLocation>
        <location evidence="7">Cytoplasm</location>
    </subcellularLocation>
</comment>
<dbReference type="GO" id="GO:0005829">
    <property type="term" value="C:cytosol"/>
    <property type="evidence" value="ECO:0007669"/>
    <property type="project" value="TreeGrafter"/>
</dbReference>
<dbReference type="PROSITE" id="PS51689">
    <property type="entry name" value="SAM_RNA_A_N6_MT"/>
    <property type="match status" value="1"/>
</dbReference>
<feature type="binding site" evidence="7 8">
    <location>
        <position position="73"/>
    </location>
    <ligand>
        <name>S-adenosyl-L-methionine</name>
        <dbReference type="ChEBI" id="CHEBI:59789"/>
    </ligand>
</feature>
<dbReference type="NCBIfam" id="TIGR00755">
    <property type="entry name" value="ksgA"/>
    <property type="match status" value="1"/>
</dbReference>
<dbReference type="EMBL" id="JADJZA010000001">
    <property type="protein sequence ID" value="MBK9295820.1"/>
    <property type="molecule type" value="Genomic_DNA"/>
</dbReference>